<sequence>MAYMNVMTRNKLKIVIAEAYKLKKKEGKVDLTIQNLNSKILRAKTKLEVVSAVEEKARSIVRRAEFKGKVVMEGDRKEPYGGYGGGYGGMLVAVKVATEVNLMVAA</sequence>
<dbReference type="Proteomes" id="UP001603857">
    <property type="component" value="Unassembled WGS sequence"/>
</dbReference>
<comment type="caution">
    <text evidence="1">The sequence shown here is derived from an EMBL/GenBank/DDBJ whole genome shotgun (WGS) entry which is preliminary data.</text>
</comment>
<dbReference type="EMBL" id="JBGMDY010000011">
    <property type="protein sequence ID" value="KAL2318818.1"/>
    <property type="molecule type" value="Genomic_DNA"/>
</dbReference>
<accession>A0ABD1L622</accession>
<proteinExistence type="predicted"/>
<gene>
    <name evidence="1" type="ORF">Fmac_032694</name>
</gene>
<dbReference type="AlphaFoldDB" id="A0ABD1L622"/>
<keyword evidence="2" id="KW-1185">Reference proteome</keyword>
<organism evidence="1 2">
    <name type="scientific">Flemingia macrophylla</name>
    <dbReference type="NCBI Taxonomy" id="520843"/>
    <lineage>
        <taxon>Eukaryota</taxon>
        <taxon>Viridiplantae</taxon>
        <taxon>Streptophyta</taxon>
        <taxon>Embryophyta</taxon>
        <taxon>Tracheophyta</taxon>
        <taxon>Spermatophyta</taxon>
        <taxon>Magnoliopsida</taxon>
        <taxon>eudicotyledons</taxon>
        <taxon>Gunneridae</taxon>
        <taxon>Pentapetalae</taxon>
        <taxon>rosids</taxon>
        <taxon>fabids</taxon>
        <taxon>Fabales</taxon>
        <taxon>Fabaceae</taxon>
        <taxon>Papilionoideae</taxon>
        <taxon>50 kb inversion clade</taxon>
        <taxon>NPAAA clade</taxon>
        <taxon>indigoferoid/millettioid clade</taxon>
        <taxon>Phaseoleae</taxon>
        <taxon>Flemingia</taxon>
    </lineage>
</organism>
<reference evidence="1 2" key="1">
    <citation type="submission" date="2024-08" db="EMBL/GenBank/DDBJ databases">
        <title>Insights into the chromosomal genome structure of Flemingia macrophylla.</title>
        <authorList>
            <person name="Ding Y."/>
            <person name="Zhao Y."/>
            <person name="Bi W."/>
            <person name="Wu M."/>
            <person name="Zhao G."/>
            <person name="Gong Y."/>
            <person name="Li W."/>
            <person name="Zhang P."/>
        </authorList>
    </citation>
    <scope>NUCLEOTIDE SEQUENCE [LARGE SCALE GENOMIC DNA]</scope>
    <source>
        <strain evidence="1">DYQJB</strain>
        <tissue evidence="1">Leaf</tissue>
    </source>
</reference>
<protein>
    <submittedName>
        <fullName evidence="1">Uncharacterized protein</fullName>
    </submittedName>
</protein>
<evidence type="ECO:0000313" key="1">
    <source>
        <dbReference type="EMBL" id="KAL2318818.1"/>
    </source>
</evidence>
<evidence type="ECO:0000313" key="2">
    <source>
        <dbReference type="Proteomes" id="UP001603857"/>
    </source>
</evidence>
<name>A0ABD1L622_9FABA</name>